<dbReference type="GO" id="GO:0006260">
    <property type="term" value="P:DNA replication"/>
    <property type="evidence" value="ECO:0007669"/>
    <property type="project" value="TreeGrafter"/>
</dbReference>
<dbReference type="FunFam" id="3.40.50.300:FF:002884">
    <property type="entry name" value="ATP-dependent DNA helicase"/>
    <property type="match status" value="1"/>
</dbReference>
<dbReference type="SUPFAM" id="SSF52540">
    <property type="entry name" value="P-loop containing nucleoside triphosphate hydrolases"/>
    <property type="match status" value="1"/>
</dbReference>
<dbReference type="Proteomes" id="UP000247702">
    <property type="component" value="Unassembled WGS sequence"/>
</dbReference>
<dbReference type="Pfam" id="PF21530">
    <property type="entry name" value="Pif1_2B_dom"/>
    <property type="match status" value="1"/>
</dbReference>
<reference evidence="2 3" key="1">
    <citation type="submission" date="2017-11" db="EMBL/GenBank/DDBJ databases">
        <title>The genome of Rhizophagus clarus HR1 reveals common genetic basis of auxotrophy among arbuscular mycorrhizal fungi.</title>
        <authorList>
            <person name="Kobayashi Y."/>
        </authorList>
    </citation>
    <scope>NUCLEOTIDE SEQUENCE [LARGE SCALE GENOMIC DNA]</scope>
    <source>
        <strain evidence="2 3">HR1</strain>
    </source>
</reference>
<dbReference type="AlphaFoldDB" id="A0A2Z6QW37"/>
<dbReference type="STRING" id="94130.A0A2Z6QW37"/>
<evidence type="ECO:0000259" key="1">
    <source>
        <dbReference type="Pfam" id="PF21530"/>
    </source>
</evidence>
<dbReference type="InterPro" id="IPR027417">
    <property type="entry name" value="P-loop_NTPase"/>
</dbReference>
<name>A0A2Z6QW37_9GLOM</name>
<dbReference type="InterPro" id="IPR049163">
    <property type="entry name" value="Pif1-like_2B_dom"/>
</dbReference>
<comment type="caution">
    <text evidence="2">The sequence shown here is derived from an EMBL/GenBank/DDBJ whole genome shotgun (WGS) entry which is preliminary data.</text>
</comment>
<dbReference type="GO" id="GO:0005657">
    <property type="term" value="C:replication fork"/>
    <property type="evidence" value="ECO:0007669"/>
    <property type="project" value="TreeGrafter"/>
</dbReference>
<evidence type="ECO:0000313" key="2">
    <source>
        <dbReference type="EMBL" id="GBB94200.1"/>
    </source>
</evidence>
<accession>A0A2Z6QW37</accession>
<proteinExistence type="predicted"/>
<dbReference type="PANTHER" id="PTHR23274:SF51">
    <property type="entry name" value="OS03G0423850 PROTEIN"/>
    <property type="match status" value="1"/>
</dbReference>
<sequence>MTIPYNNHIHNFYRYPSLDSIDSTENTSEQQSQVYLPEFLRSLKISDLPPGKLKLKIGIPIILLRNLNPSEGLCNGTRLIIRDLQHKVIDAEIITGSHIGKCVFIPQIILSPSESSLPFTLKRFQFPVRVAFSMTINRAQGQTLNKMGLYLPQPVFAHGQLYVALSRVISYQCIKILICENCQNNYQTKNIVYHEIFQNNII</sequence>
<dbReference type="EMBL" id="BEXD01001458">
    <property type="protein sequence ID" value="GBB94200.1"/>
    <property type="molecule type" value="Genomic_DNA"/>
</dbReference>
<protein>
    <recommendedName>
        <fullName evidence="1">DNA helicase Pif1-like 2B domain-containing protein</fullName>
    </recommendedName>
</protein>
<gene>
    <name evidence="2" type="ORF">RclHR1_02310006</name>
</gene>
<dbReference type="PANTHER" id="PTHR23274">
    <property type="entry name" value="DNA HELICASE-RELATED"/>
    <property type="match status" value="1"/>
</dbReference>
<organism evidence="2 3">
    <name type="scientific">Rhizophagus clarus</name>
    <dbReference type="NCBI Taxonomy" id="94130"/>
    <lineage>
        <taxon>Eukaryota</taxon>
        <taxon>Fungi</taxon>
        <taxon>Fungi incertae sedis</taxon>
        <taxon>Mucoromycota</taxon>
        <taxon>Glomeromycotina</taxon>
        <taxon>Glomeromycetes</taxon>
        <taxon>Glomerales</taxon>
        <taxon>Glomeraceae</taxon>
        <taxon>Rhizophagus</taxon>
    </lineage>
</organism>
<evidence type="ECO:0000313" key="3">
    <source>
        <dbReference type="Proteomes" id="UP000247702"/>
    </source>
</evidence>
<feature type="domain" description="DNA helicase Pif1-like 2B" evidence="1">
    <location>
        <begin position="38"/>
        <end position="83"/>
    </location>
</feature>
<keyword evidence="3" id="KW-1185">Reference proteome</keyword>